<evidence type="ECO:0000313" key="3">
    <source>
        <dbReference type="Proteomes" id="UP001057877"/>
    </source>
</evidence>
<feature type="domain" description="HTH lacI-type" evidence="1">
    <location>
        <begin position="1"/>
        <end position="29"/>
    </location>
</feature>
<gene>
    <name evidence="2" type="ORF">L1F29_27475</name>
</gene>
<organism evidence="2 3">
    <name type="scientific">Paenibacillus spongiae</name>
    <dbReference type="NCBI Taxonomy" id="2909671"/>
    <lineage>
        <taxon>Bacteria</taxon>
        <taxon>Bacillati</taxon>
        <taxon>Bacillota</taxon>
        <taxon>Bacilli</taxon>
        <taxon>Bacillales</taxon>
        <taxon>Paenibacillaceae</taxon>
        <taxon>Paenibacillus</taxon>
    </lineage>
</organism>
<evidence type="ECO:0000259" key="1">
    <source>
        <dbReference type="PROSITE" id="PS50932"/>
    </source>
</evidence>
<dbReference type="RefSeq" id="WP_258385225.1">
    <property type="nucleotide sequence ID" value="NZ_CP091430.1"/>
</dbReference>
<dbReference type="InterPro" id="IPR010982">
    <property type="entry name" value="Lambda_DNA-bd_dom_sf"/>
</dbReference>
<dbReference type="EMBL" id="CP091430">
    <property type="protein sequence ID" value="UVI29136.1"/>
    <property type="molecule type" value="Genomic_DNA"/>
</dbReference>
<dbReference type="SUPFAM" id="SSF47413">
    <property type="entry name" value="lambda repressor-like DNA-binding domains"/>
    <property type="match status" value="1"/>
</dbReference>
<dbReference type="SMART" id="SM00354">
    <property type="entry name" value="HTH_LACI"/>
    <property type="match status" value="1"/>
</dbReference>
<sequence length="52" mass="5847">MKEATPRKALDAIEQLGYRPNQTARSLKTKKSQQIAVLVPAASGVHRNRNRF</sequence>
<evidence type="ECO:0000313" key="2">
    <source>
        <dbReference type="EMBL" id="UVI29136.1"/>
    </source>
</evidence>
<name>A0ABY5S5F8_9BACL</name>
<dbReference type="PROSITE" id="PS50932">
    <property type="entry name" value="HTH_LACI_2"/>
    <property type="match status" value="1"/>
</dbReference>
<accession>A0ABY5S5F8</accession>
<protein>
    <recommendedName>
        <fullName evidence="1">HTH lacI-type domain-containing protein</fullName>
    </recommendedName>
</protein>
<proteinExistence type="predicted"/>
<reference evidence="2" key="1">
    <citation type="submission" date="2022-01" db="EMBL/GenBank/DDBJ databases">
        <title>Paenibacillus spongiae sp. nov., isolated from marine sponge.</title>
        <authorList>
            <person name="Li Z."/>
            <person name="Zhang M."/>
        </authorList>
    </citation>
    <scope>NUCLEOTIDE SEQUENCE</scope>
    <source>
        <strain evidence="2">PHS-Z3</strain>
    </source>
</reference>
<dbReference type="Proteomes" id="UP001057877">
    <property type="component" value="Chromosome"/>
</dbReference>
<dbReference type="InterPro" id="IPR000843">
    <property type="entry name" value="HTH_LacI"/>
</dbReference>
<keyword evidence="3" id="KW-1185">Reference proteome</keyword>
<dbReference type="Gene3D" id="1.10.260.40">
    <property type="entry name" value="lambda repressor-like DNA-binding domains"/>
    <property type="match status" value="1"/>
</dbReference>